<proteinExistence type="predicted"/>
<evidence type="ECO:0000313" key="1">
    <source>
        <dbReference type="EMBL" id="APX96525.1"/>
    </source>
</evidence>
<evidence type="ECO:0000313" key="3">
    <source>
        <dbReference type="Proteomes" id="UP000185687"/>
    </source>
</evidence>
<accession>A0A1N7BMR7</accession>
<dbReference type="STRING" id="588898.BB347_07800"/>
<keyword evidence="3" id="KW-1185">Reference proteome</keyword>
<sequence length="61" mass="6864">MPVKTFTGNLLRQTLSQEITAMTHSELSQITDGVIRLVGFPLEKQQLAEEASHDLRARNEL</sequence>
<gene>
    <name evidence="1" type="ORF">BB347_07800</name>
    <name evidence="2" type="ORF">SAMN05421809_1273</name>
</gene>
<protein>
    <submittedName>
        <fullName evidence="2">Uncharacterized protein</fullName>
    </submittedName>
</protein>
<organism evidence="2 3">
    <name type="scientific">Natronorubrum daqingense</name>
    <dbReference type="NCBI Taxonomy" id="588898"/>
    <lineage>
        <taxon>Archaea</taxon>
        <taxon>Methanobacteriati</taxon>
        <taxon>Methanobacteriota</taxon>
        <taxon>Stenosarchaea group</taxon>
        <taxon>Halobacteria</taxon>
        <taxon>Halobacteriales</taxon>
        <taxon>Natrialbaceae</taxon>
        <taxon>Natronorubrum</taxon>
    </lineage>
</organism>
<evidence type="ECO:0000313" key="2">
    <source>
        <dbReference type="EMBL" id="SIR52661.1"/>
    </source>
</evidence>
<dbReference type="KEGG" id="hda:BB347_07800"/>
<dbReference type="EMBL" id="FTNP01000002">
    <property type="protein sequence ID" value="SIR52661.1"/>
    <property type="molecule type" value="Genomic_DNA"/>
</dbReference>
<reference evidence="2 3" key="2">
    <citation type="submission" date="2017-01" db="EMBL/GenBank/DDBJ databases">
        <authorList>
            <person name="Mah S.A."/>
            <person name="Swanson W.J."/>
            <person name="Moy G.W."/>
            <person name="Vacquier V.D."/>
        </authorList>
    </citation>
    <scope>NUCLEOTIDE SEQUENCE [LARGE SCALE GENOMIC DNA]</scope>
    <source>
        <strain evidence="2 3">CGMCC 1.8909</strain>
    </source>
</reference>
<evidence type="ECO:0000313" key="4">
    <source>
        <dbReference type="Proteomes" id="UP000187321"/>
    </source>
</evidence>
<name>A0A1N7BMR7_9EURY</name>
<dbReference type="AlphaFoldDB" id="A0A1N7BMR7"/>
<dbReference type="Proteomes" id="UP000185687">
    <property type="component" value="Unassembled WGS sequence"/>
</dbReference>
<dbReference type="EMBL" id="CP019327">
    <property type="protein sequence ID" value="APX96525.1"/>
    <property type="molecule type" value="Genomic_DNA"/>
</dbReference>
<reference evidence="1 4" key="1">
    <citation type="submission" date="2017-01" db="EMBL/GenBank/DDBJ databases">
        <title>Complete genome sequence of Haloterrigena daqingensis type strain (JX313T).</title>
        <authorList>
            <person name="Shuang W."/>
        </authorList>
    </citation>
    <scope>NUCLEOTIDE SEQUENCE [LARGE SCALE GENOMIC DNA]</scope>
    <source>
        <strain evidence="1 4">JX313</strain>
    </source>
</reference>
<dbReference type="Proteomes" id="UP000187321">
    <property type="component" value="Chromosome"/>
</dbReference>